<evidence type="ECO:0000256" key="1">
    <source>
        <dbReference type="SAM" id="MobiDB-lite"/>
    </source>
</evidence>
<organism evidence="2">
    <name type="scientific">Ceratitis capitata</name>
    <name type="common">Mediterranean fruit fly</name>
    <name type="synonym">Tephritis capitata</name>
    <dbReference type="NCBI Taxonomy" id="7213"/>
    <lineage>
        <taxon>Eukaryota</taxon>
        <taxon>Metazoa</taxon>
        <taxon>Ecdysozoa</taxon>
        <taxon>Arthropoda</taxon>
        <taxon>Hexapoda</taxon>
        <taxon>Insecta</taxon>
        <taxon>Pterygota</taxon>
        <taxon>Neoptera</taxon>
        <taxon>Endopterygota</taxon>
        <taxon>Diptera</taxon>
        <taxon>Brachycera</taxon>
        <taxon>Muscomorpha</taxon>
        <taxon>Tephritoidea</taxon>
        <taxon>Tephritidae</taxon>
        <taxon>Ceratitis</taxon>
        <taxon>Ceratitis</taxon>
    </lineage>
</organism>
<sequence length="560" mass="65259">MYQHIRLRRLSNESTAASSKVVELEEFKQRENDNIFINDDVLKLKELSNKMDELEEVILVEDEPALTLPQLSNECWDNFVEELSKKYENDEIPNSGYSTEFQNATSVFQAQRCLENTVNTISATNTERVATNDKPIHSISSGEGDLNSCGIFKDRNATTCPVPETGELPKSSLNDNGKTDEIKADNSQLNEHFGTTETDENNKDIIQGNENSRPNKEQEDSDSRSKDLPELSNSRNNSNRHKELTGITKKYQDIKTISYQVTFHQILRSFELDKSAPAMLSTVPGFPIELDFPDFNMKEFVKFVKNFQMTENIDDVRHLWIQVKTWLSAMKPPYDSTTNYTKYHRKLNWYLTELMAQYIKFEIEHSVQNENYYKLKLESLLNTVSSLLNDDVKLKILTLLRTDFPYKPSNLLDDLFKKFLTHPQLRLENNNYGNYRLKVLAYQKWMHYTNRKKQDIIAIAIKEGSAYLPRLVPKNIEDPFYNVDNSAHHIDDFDKQGTRKLLEEVVSIDILQAAINKYLQVYESQLYDSYDFSLLRPYELEKVSLEYVQIKRRKSDEQSL</sequence>
<name>W8BK02_CERCA</name>
<feature type="compositionally biased region" description="Basic and acidic residues" evidence="1">
    <location>
        <begin position="213"/>
        <end position="229"/>
    </location>
</feature>
<feature type="compositionally biased region" description="Polar residues" evidence="1">
    <location>
        <begin position="185"/>
        <end position="196"/>
    </location>
</feature>
<dbReference type="AlphaFoldDB" id="W8BK02"/>
<evidence type="ECO:0000313" key="2">
    <source>
        <dbReference type="EMBL" id="JAB93566.1"/>
    </source>
</evidence>
<reference evidence="2" key="1">
    <citation type="submission" date="2013-07" db="EMBL/GenBank/DDBJ databases">
        <authorList>
            <person name="Geib S."/>
        </authorList>
    </citation>
    <scope>NUCLEOTIDE SEQUENCE</scope>
</reference>
<dbReference type="OrthoDB" id="8064736at2759"/>
<accession>W8BK02</accession>
<feature type="region of interest" description="Disordered" evidence="1">
    <location>
        <begin position="159"/>
        <end position="244"/>
    </location>
</feature>
<reference evidence="2" key="2">
    <citation type="journal article" date="2014" name="BMC Genomics">
        <title>A genomic perspective to assessing quality of mass-reared SIT flies used in Mediterranean fruit fly (Ceratitis capitata) eradication in California.</title>
        <authorList>
            <person name="Calla B."/>
            <person name="Hall B."/>
            <person name="Hou S."/>
            <person name="Geib S.M."/>
        </authorList>
    </citation>
    <scope>NUCLEOTIDE SEQUENCE</scope>
</reference>
<dbReference type="EMBL" id="GAMC01012989">
    <property type="protein sequence ID" value="JAB93566.1"/>
    <property type="molecule type" value="mRNA"/>
</dbReference>
<dbReference type="EMBL" id="GAMC01012987">
    <property type="protein sequence ID" value="JAB93568.1"/>
    <property type="molecule type" value="mRNA"/>
</dbReference>
<protein>
    <submittedName>
        <fullName evidence="2">Uncharacterized protein</fullName>
    </submittedName>
</protein>
<proteinExistence type="evidence at transcript level"/>